<name>A0AAV4LLD1_BABCB</name>
<dbReference type="RefSeq" id="XP_067712978.1">
    <property type="nucleotide sequence ID" value="XM_067856877.1"/>
</dbReference>
<evidence type="ECO:0000256" key="1">
    <source>
        <dbReference type="SAM" id="MobiDB-lite"/>
    </source>
</evidence>
<dbReference type="Proteomes" id="UP001497744">
    <property type="component" value="Unassembled WGS sequence"/>
</dbReference>
<accession>A0AAV4LLD1</accession>
<feature type="compositionally biased region" description="Basic and acidic residues" evidence="1">
    <location>
        <begin position="19"/>
        <end position="36"/>
    </location>
</feature>
<proteinExistence type="predicted"/>
<evidence type="ECO:0000313" key="3">
    <source>
        <dbReference type="Proteomes" id="UP001497744"/>
    </source>
</evidence>
<comment type="caution">
    <text evidence="2">The sequence shown here is derived from an EMBL/GenBank/DDBJ whole genome shotgun (WGS) entry which is preliminary data.</text>
</comment>
<evidence type="ECO:0000313" key="2">
    <source>
        <dbReference type="EMBL" id="GIX60907.1"/>
    </source>
</evidence>
<keyword evidence="3" id="KW-1185">Reference proteome</keyword>
<protein>
    <submittedName>
        <fullName evidence="2">Uncharacterized protein</fullName>
    </submittedName>
</protein>
<dbReference type="GeneID" id="94192390"/>
<dbReference type="EMBL" id="BPLF01000001">
    <property type="protein sequence ID" value="GIX60907.1"/>
    <property type="molecule type" value="Genomic_DNA"/>
</dbReference>
<gene>
    <name evidence="2" type="ORF">BcabD6B2_03420</name>
</gene>
<feature type="region of interest" description="Disordered" evidence="1">
    <location>
        <begin position="1"/>
        <end position="68"/>
    </location>
</feature>
<dbReference type="AlphaFoldDB" id="A0AAV4LLD1"/>
<sequence>MAGRGGQVRAGGHPPAAYREQERPGGREGRGPRRDPGVQPAARAAAPRDIGQDGGERGGRVRVARAAAARGQAGAAAERAGAGGSAHIAKRPRQRWAVGLGAERRAGVLGSIPGSDKHEEQKLRELARGDGLDFVLADQHALERPRVDVVDLALLVVEAGARLDHGARNGAQELDDQLQVVQVALLAAAAVRVKEVVAGDELEDDARQRPEVGRLVVTDAQDGLGTPVLPSLDLVGEVLADPAGVAEVANLEDGVGAALLRADVDGTLAHAGDGGTVANELGDAGVVQGGVDGLDLRVAQRLGDLVGDVVVGAPEEGVLQSVGVVVAGEAAGVAEAGPNGVLDVGDVAETGPGSGGESLRELVAGQREAASLPVLALGAEPRARDDLVPHLPQQRHLVPHGLSVVLRAALELYGDEAGRLRVEVGSQPDGGEVAPAKLGLNAIAPLVDLAHLDGVVAADDVGVTLLALADGAVVALAGGGVIAVVRVGTAAFVVGAGRRNGGAAVVIGNHIRIAGGNGRAGGAVGNGIFAIGGLDTGRGKQGVAVGMADESVEGRVLVKIVSSMRFWEI</sequence>
<reference evidence="2 3" key="1">
    <citation type="submission" date="2021-06" db="EMBL/GenBank/DDBJ databases">
        <title>Genome sequence of Babesia caballi.</title>
        <authorList>
            <person name="Yamagishi J."/>
            <person name="Kidaka T."/>
            <person name="Ochi A."/>
        </authorList>
    </citation>
    <scope>NUCLEOTIDE SEQUENCE [LARGE SCALE GENOMIC DNA]</scope>
    <source>
        <strain evidence="2">USDA-D6B2</strain>
    </source>
</reference>
<organism evidence="2 3">
    <name type="scientific">Babesia caballi</name>
    <dbReference type="NCBI Taxonomy" id="5871"/>
    <lineage>
        <taxon>Eukaryota</taxon>
        <taxon>Sar</taxon>
        <taxon>Alveolata</taxon>
        <taxon>Apicomplexa</taxon>
        <taxon>Aconoidasida</taxon>
        <taxon>Piroplasmida</taxon>
        <taxon>Babesiidae</taxon>
        <taxon>Babesia</taxon>
    </lineage>
</organism>
<feature type="compositionally biased region" description="Basic and acidic residues" evidence="1">
    <location>
        <begin position="50"/>
        <end position="59"/>
    </location>
</feature>